<dbReference type="EMBL" id="VIFM01000097">
    <property type="protein sequence ID" value="TQF13533.1"/>
    <property type="molecule type" value="Genomic_DNA"/>
</dbReference>
<dbReference type="InterPro" id="IPR027417">
    <property type="entry name" value="P-loop_NTPase"/>
</dbReference>
<dbReference type="SUPFAM" id="SSF52540">
    <property type="entry name" value="P-loop containing nucleoside triphosphate hydrolases"/>
    <property type="match status" value="1"/>
</dbReference>
<evidence type="ECO:0000256" key="5">
    <source>
        <dbReference type="ARBA" id="ARBA00023163"/>
    </source>
</evidence>
<evidence type="ECO:0000313" key="7">
    <source>
        <dbReference type="EMBL" id="TQF13533.1"/>
    </source>
</evidence>
<dbReference type="AlphaFoldDB" id="A0A540WX09"/>
<comment type="caution">
    <text evidence="7">The sequence shown here is derived from an EMBL/GenBank/DDBJ whole genome shotgun (WGS) entry which is preliminary data.</text>
</comment>
<dbReference type="InterPro" id="IPR058031">
    <property type="entry name" value="AAA_lid_NorR"/>
</dbReference>
<keyword evidence="3" id="KW-0805">Transcription regulation</keyword>
<dbReference type="FunFam" id="3.40.50.300:FF:000006">
    <property type="entry name" value="DNA-binding transcriptional regulator NtrC"/>
    <property type="match status" value="1"/>
</dbReference>
<name>A0A540WX09_9BACT</name>
<dbReference type="Pfam" id="PF00158">
    <property type="entry name" value="Sigma54_activat"/>
    <property type="match status" value="1"/>
</dbReference>
<evidence type="ECO:0000256" key="3">
    <source>
        <dbReference type="ARBA" id="ARBA00023015"/>
    </source>
</evidence>
<dbReference type="GO" id="GO:0003677">
    <property type="term" value="F:DNA binding"/>
    <property type="evidence" value="ECO:0007669"/>
    <property type="project" value="UniProtKB-KW"/>
</dbReference>
<dbReference type="PANTHER" id="PTHR32071:SF117">
    <property type="entry name" value="PTS-DEPENDENT DIHYDROXYACETONE KINASE OPERON REGULATORY PROTEIN-RELATED"/>
    <property type="match status" value="1"/>
</dbReference>
<protein>
    <submittedName>
        <fullName evidence="7">Sigma-54-dependent Fis family transcriptional regulator</fullName>
    </submittedName>
</protein>
<dbReference type="Gene3D" id="1.10.8.60">
    <property type="match status" value="1"/>
</dbReference>
<evidence type="ECO:0000256" key="2">
    <source>
        <dbReference type="ARBA" id="ARBA00022840"/>
    </source>
</evidence>
<evidence type="ECO:0000259" key="6">
    <source>
        <dbReference type="PROSITE" id="PS50045"/>
    </source>
</evidence>
<keyword evidence="1" id="KW-0547">Nucleotide-binding</keyword>
<dbReference type="PROSITE" id="PS00688">
    <property type="entry name" value="SIGMA54_INTERACT_3"/>
    <property type="match status" value="1"/>
</dbReference>
<dbReference type="OrthoDB" id="9763792at2"/>
<organism evidence="7 8">
    <name type="scientific">Myxococcus llanfairpwllgwyngyllgogerychwyrndrobwllllantysiliogogogochensis</name>
    <dbReference type="NCBI Taxonomy" id="2590453"/>
    <lineage>
        <taxon>Bacteria</taxon>
        <taxon>Pseudomonadati</taxon>
        <taxon>Myxococcota</taxon>
        <taxon>Myxococcia</taxon>
        <taxon>Myxococcales</taxon>
        <taxon>Cystobacterineae</taxon>
        <taxon>Myxococcaceae</taxon>
        <taxon>Myxococcus</taxon>
    </lineage>
</organism>
<evidence type="ECO:0000313" key="8">
    <source>
        <dbReference type="Proteomes" id="UP000315369"/>
    </source>
</evidence>
<keyword evidence="4" id="KW-0238">DNA-binding</keyword>
<dbReference type="InterPro" id="IPR003593">
    <property type="entry name" value="AAA+_ATPase"/>
</dbReference>
<accession>A0A540WX09</accession>
<dbReference type="GO" id="GO:0005524">
    <property type="term" value="F:ATP binding"/>
    <property type="evidence" value="ECO:0007669"/>
    <property type="project" value="UniProtKB-KW"/>
</dbReference>
<dbReference type="InterPro" id="IPR002078">
    <property type="entry name" value="Sigma_54_int"/>
</dbReference>
<dbReference type="Proteomes" id="UP000315369">
    <property type="component" value="Unassembled WGS sequence"/>
</dbReference>
<evidence type="ECO:0000256" key="1">
    <source>
        <dbReference type="ARBA" id="ARBA00022741"/>
    </source>
</evidence>
<dbReference type="RefSeq" id="WP_141644762.1">
    <property type="nucleotide sequence ID" value="NZ_VIFM01000097.1"/>
</dbReference>
<keyword evidence="2" id="KW-0067">ATP-binding</keyword>
<dbReference type="Gene3D" id="1.10.10.60">
    <property type="entry name" value="Homeodomain-like"/>
    <property type="match status" value="1"/>
</dbReference>
<dbReference type="SUPFAM" id="SSF46689">
    <property type="entry name" value="Homeodomain-like"/>
    <property type="match status" value="1"/>
</dbReference>
<keyword evidence="5" id="KW-0804">Transcription</keyword>
<feature type="domain" description="Sigma-54 factor interaction" evidence="6">
    <location>
        <begin position="4"/>
        <end position="233"/>
    </location>
</feature>
<dbReference type="Pfam" id="PF25601">
    <property type="entry name" value="AAA_lid_14"/>
    <property type="match status" value="1"/>
</dbReference>
<dbReference type="InterPro" id="IPR009057">
    <property type="entry name" value="Homeodomain-like_sf"/>
</dbReference>
<evidence type="ECO:0000256" key="4">
    <source>
        <dbReference type="ARBA" id="ARBA00023125"/>
    </source>
</evidence>
<dbReference type="PANTHER" id="PTHR32071">
    <property type="entry name" value="TRANSCRIPTIONAL REGULATORY PROTEIN"/>
    <property type="match status" value="1"/>
</dbReference>
<dbReference type="Gene3D" id="3.40.50.300">
    <property type="entry name" value="P-loop containing nucleotide triphosphate hydrolases"/>
    <property type="match status" value="1"/>
</dbReference>
<proteinExistence type="predicted"/>
<dbReference type="GO" id="GO:0006355">
    <property type="term" value="P:regulation of DNA-templated transcription"/>
    <property type="evidence" value="ECO:0007669"/>
    <property type="project" value="InterPro"/>
</dbReference>
<dbReference type="PROSITE" id="PS50045">
    <property type="entry name" value="SIGMA54_INTERACT_4"/>
    <property type="match status" value="1"/>
</dbReference>
<dbReference type="CDD" id="cd00009">
    <property type="entry name" value="AAA"/>
    <property type="match status" value="1"/>
</dbReference>
<dbReference type="SMART" id="SM00382">
    <property type="entry name" value="AAA"/>
    <property type="match status" value="1"/>
</dbReference>
<reference evidence="7 8" key="1">
    <citation type="submission" date="2019-06" db="EMBL/GenBank/DDBJ databases">
        <authorList>
            <person name="Livingstone P."/>
            <person name="Whitworth D."/>
        </authorList>
    </citation>
    <scope>NUCLEOTIDE SEQUENCE [LARGE SCALE GENOMIC DNA]</scope>
    <source>
        <strain evidence="7 8">AM401</strain>
    </source>
</reference>
<keyword evidence="8" id="KW-1185">Reference proteome</keyword>
<gene>
    <name evidence="7" type="ORF">FJV41_23450</name>
</gene>
<sequence length="323" mass="36080">MTMVLGHGPIHVRLMELVAAAATNDAEVLIQGPSGVGKELYARLVHEQSVRAPHPFIPVNCGALPPDLFENELFGHVGGAFTGAKTRNRGLVAEAEHGTLFLDELDALPLSSQVKLLRLIQQKEYRPLGDSRLYHSDVRIIAATNTDLLAAAQAGHFRFDLFFRLRVLPIDVPPLRERPEDIQPLLEYYLRRYADEYGKAPVTFTEAARHRLMTYAWPGNIRELENCARYLLCTRAGTCVDEEDLPLLAEPAPTGHREPMSAVSRESFQVAKRRVVEAFEKAWLEGSLVEHGGNIAAAARASGKHRRAFFELMRRHGLKAHSR</sequence>
<dbReference type="InterPro" id="IPR025944">
    <property type="entry name" value="Sigma_54_int_dom_CS"/>
</dbReference>